<reference evidence="2" key="1">
    <citation type="journal article" date="2019" name="J. Bacteriol.">
        <title>A Mutagenic Screen Identifies a TonB-Dependent Receptor Required for the Lanthanide Metal Switch in the Type I Methanotroph 'Methylotuvimicrobium buryatense' 5GB1C.</title>
        <authorList>
            <person name="Groom J.D."/>
            <person name="Ford S.M."/>
            <person name="Pesesky M.W."/>
            <person name="Lidstrom M.E."/>
        </authorList>
    </citation>
    <scope>NUCLEOTIDE SEQUENCE [LARGE SCALE GENOMIC DNA]</scope>
    <source>
        <strain evidence="2">5GB1C</strain>
    </source>
</reference>
<evidence type="ECO:0000313" key="2">
    <source>
        <dbReference type="Proteomes" id="UP000305881"/>
    </source>
</evidence>
<dbReference type="KEGG" id="mbur:EQU24_08960"/>
<organism evidence="1 2">
    <name type="scientific">Methylotuvimicrobium buryatense</name>
    <name type="common">Methylomicrobium buryatense</name>
    <dbReference type="NCBI Taxonomy" id="95641"/>
    <lineage>
        <taxon>Bacteria</taxon>
        <taxon>Pseudomonadati</taxon>
        <taxon>Pseudomonadota</taxon>
        <taxon>Gammaproteobacteria</taxon>
        <taxon>Methylococcales</taxon>
        <taxon>Methylococcaceae</taxon>
        <taxon>Methylotuvimicrobium</taxon>
    </lineage>
</organism>
<dbReference type="EMBL" id="CP035467">
    <property type="protein sequence ID" value="QCW82356.1"/>
    <property type="molecule type" value="Genomic_DNA"/>
</dbReference>
<protein>
    <submittedName>
        <fullName evidence="1">Uncharacterized protein</fullName>
    </submittedName>
</protein>
<evidence type="ECO:0000313" key="1">
    <source>
        <dbReference type="EMBL" id="QCW82356.1"/>
    </source>
</evidence>
<sequence>MLARGGLFNPPQTFFVCFEHSRNFPDGVIPFALQISAVPEEASGCSVKALPAWSWHRAYMDVFTASFDGHPEAEFSSTMSIQTPCGKGKERLFSR</sequence>
<dbReference type="Proteomes" id="UP000305881">
    <property type="component" value="Chromosome"/>
</dbReference>
<dbReference type="AlphaFoldDB" id="A0A4P9URQ0"/>
<proteinExistence type="predicted"/>
<name>A0A4P9URQ0_METBY</name>
<keyword evidence="2" id="KW-1185">Reference proteome</keyword>
<accession>A0A4P9URQ0</accession>
<gene>
    <name evidence="1" type="ORF">EQU24_08960</name>
</gene>